<proteinExistence type="inferred from homology"/>
<dbReference type="RefSeq" id="WP_183570002.1">
    <property type="nucleotide sequence ID" value="NZ_JACHOP010000010.1"/>
</dbReference>
<evidence type="ECO:0000256" key="3">
    <source>
        <dbReference type="ARBA" id="ARBA00004824"/>
    </source>
</evidence>
<dbReference type="Gene3D" id="3.20.10.10">
    <property type="entry name" value="D-amino Acid Aminotransferase, subunit A, domain 2"/>
    <property type="match status" value="1"/>
</dbReference>
<keyword evidence="9" id="KW-0663">Pyridoxal phosphate</keyword>
<evidence type="ECO:0000256" key="6">
    <source>
        <dbReference type="ARBA" id="ARBA00009320"/>
    </source>
</evidence>
<dbReference type="InterPro" id="IPR036038">
    <property type="entry name" value="Aminotransferase-like"/>
</dbReference>
<name>A0A840ZKZ7_9HYPH</name>
<evidence type="ECO:0000256" key="10">
    <source>
        <dbReference type="ARBA" id="ARBA00023304"/>
    </source>
</evidence>
<evidence type="ECO:0000256" key="12">
    <source>
        <dbReference type="ARBA" id="ARBA00048798"/>
    </source>
</evidence>
<dbReference type="Proteomes" id="UP000583454">
    <property type="component" value="Unassembled WGS sequence"/>
</dbReference>
<dbReference type="AlphaFoldDB" id="A0A840ZKZ7"/>
<gene>
    <name evidence="14" type="ORF">HNR00_002697</name>
</gene>
<dbReference type="FunFam" id="3.20.10.10:FF:000002">
    <property type="entry name" value="D-alanine aminotransferase"/>
    <property type="match status" value="1"/>
</dbReference>
<dbReference type="PANTHER" id="PTHR42743:SF2">
    <property type="entry name" value="AMINODEOXYCHORISMATE LYASE"/>
    <property type="match status" value="1"/>
</dbReference>
<dbReference type="PANTHER" id="PTHR42743">
    <property type="entry name" value="AMINO-ACID AMINOTRANSFERASE"/>
    <property type="match status" value="1"/>
</dbReference>
<evidence type="ECO:0000313" key="15">
    <source>
        <dbReference type="Proteomes" id="UP000583454"/>
    </source>
</evidence>
<protein>
    <recommendedName>
        <fullName evidence="8">Probable branched-chain-amino-acid aminotransferase</fullName>
        <ecNumber evidence="7">2.6.1.42</ecNumber>
    </recommendedName>
</protein>
<comment type="catalytic activity">
    <reaction evidence="13">
        <text>L-leucine + 2-oxoglutarate = 4-methyl-2-oxopentanoate + L-glutamate</text>
        <dbReference type="Rhea" id="RHEA:18321"/>
        <dbReference type="ChEBI" id="CHEBI:16810"/>
        <dbReference type="ChEBI" id="CHEBI:17865"/>
        <dbReference type="ChEBI" id="CHEBI:29985"/>
        <dbReference type="ChEBI" id="CHEBI:57427"/>
        <dbReference type="EC" id="2.6.1.42"/>
    </reaction>
</comment>
<evidence type="ECO:0000256" key="8">
    <source>
        <dbReference type="ARBA" id="ARBA00014472"/>
    </source>
</evidence>
<dbReference type="GO" id="GO:0008696">
    <property type="term" value="F:4-amino-4-deoxychorismate lyase activity"/>
    <property type="evidence" value="ECO:0007669"/>
    <property type="project" value="TreeGrafter"/>
</dbReference>
<comment type="caution">
    <text evidence="14">The sequence shown here is derived from an EMBL/GenBank/DDBJ whole genome shotgun (WGS) entry which is preliminary data.</text>
</comment>
<dbReference type="InterPro" id="IPR050571">
    <property type="entry name" value="Class-IV_PLP-Dep_Aminotrnsfr"/>
</dbReference>
<dbReference type="Pfam" id="PF01063">
    <property type="entry name" value="Aminotran_4"/>
    <property type="match status" value="1"/>
</dbReference>
<dbReference type="GO" id="GO:0005829">
    <property type="term" value="C:cytosol"/>
    <property type="evidence" value="ECO:0007669"/>
    <property type="project" value="TreeGrafter"/>
</dbReference>
<comment type="function">
    <text evidence="2">Acts on leucine, isoleucine and valine.</text>
</comment>
<dbReference type="EC" id="2.6.1.42" evidence="7"/>
<comment type="catalytic activity">
    <reaction evidence="11">
        <text>L-valine + 2-oxoglutarate = 3-methyl-2-oxobutanoate + L-glutamate</text>
        <dbReference type="Rhea" id="RHEA:24813"/>
        <dbReference type="ChEBI" id="CHEBI:11851"/>
        <dbReference type="ChEBI" id="CHEBI:16810"/>
        <dbReference type="ChEBI" id="CHEBI:29985"/>
        <dbReference type="ChEBI" id="CHEBI:57762"/>
        <dbReference type="EC" id="2.6.1.42"/>
    </reaction>
</comment>
<keyword evidence="15" id="KW-1185">Reference proteome</keyword>
<comment type="pathway">
    <text evidence="3">Amino-acid biosynthesis; L-isoleucine biosynthesis; L-isoleucine from 2-oxobutanoate: step 4/4.</text>
</comment>
<keyword evidence="10" id="KW-0028">Amino-acid biosynthesis</keyword>
<evidence type="ECO:0000256" key="7">
    <source>
        <dbReference type="ARBA" id="ARBA00013053"/>
    </source>
</evidence>
<dbReference type="GO" id="GO:0009082">
    <property type="term" value="P:branched-chain amino acid biosynthetic process"/>
    <property type="evidence" value="ECO:0007669"/>
    <property type="project" value="UniProtKB-KW"/>
</dbReference>
<comment type="catalytic activity">
    <reaction evidence="12">
        <text>L-isoleucine + 2-oxoglutarate = (S)-3-methyl-2-oxopentanoate + L-glutamate</text>
        <dbReference type="Rhea" id="RHEA:24801"/>
        <dbReference type="ChEBI" id="CHEBI:16810"/>
        <dbReference type="ChEBI" id="CHEBI:29985"/>
        <dbReference type="ChEBI" id="CHEBI:35146"/>
        <dbReference type="ChEBI" id="CHEBI:58045"/>
        <dbReference type="EC" id="2.6.1.42"/>
    </reaction>
</comment>
<evidence type="ECO:0000256" key="13">
    <source>
        <dbReference type="ARBA" id="ARBA00049229"/>
    </source>
</evidence>
<keyword evidence="14" id="KW-0808">Transferase</keyword>
<organism evidence="14 15">
    <name type="scientific">Methylorubrum rhodinum</name>
    <dbReference type="NCBI Taxonomy" id="29428"/>
    <lineage>
        <taxon>Bacteria</taxon>
        <taxon>Pseudomonadati</taxon>
        <taxon>Pseudomonadota</taxon>
        <taxon>Alphaproteobacteria</taxon>
        <taxon>Hyphomicrobiales</taxon>
        <taxon>Methylobacteriaceae</taxon>
        <taxon>Methylorubrum</taxon>
    </lineage>
</organism>
<reference evidence="14 15" key="1">
    <citation type="submission" date="2020-08" db="EMBL/GenBank/DDBJ databases">
        <title>Genomic Encyclopedia of Type Strains, Phase IV (KMG-IV): sequencing the most valuable type-strain genomes for metagenomic binning, comparative biology and taxonomic classification.</title>
        <authorList>
            <person name="Goeker M."/>
        </authorList>
    </citation>
    <scope>NUCLEOTIDE SEQUENCE [LARGE SCALE GENOMIC DNA]</scope>
    <source>
        <strain evidence="14 15">DSM 2163</strain>
    </source>
</reference>
<evidence type="ECO:0000256" key="1">
    <source>
        <dbReference type="ARBA" id="ARBA00001933"/>
    </source>
</evidence>
<dbReference type="InterPro" id="IPR001544">
    <property type="entry name" value="Aminotrans_IV"/>
</dbReference>
<evidence type="ECO:0000256" key="5">
    <source>
        <dbReference type="ARBA" id="ARBA00005072"/>
    </source>
</evidence>
<dbReference type="GO" id="GO:0008153">
    <property type="term" value="P:4-aminobenzoate biosynthetic process"/>
    <property type="evidence" value="ECO:0007669"/>
    <property type="project" value="TreeGrafter"/>
</dbReference>
<dbReference type="SUPFAM" id="SSF56752">
    <property type="entry name" value="D-aminoacid aminotransferase-like PLP-dependent enzymes"/>
    <property type="match status" value="1"/>
</dbReference>
<sequence length="285" mass="29624">MLWADGRLVEGGTLPFDMGDRGLLLGDGVFDTALAVQGRIAFESAHIDRLFAAAAALGYPADPDAIRQAMRELADTLPLAAIRTTLTRGSGPRGLAPPQEPAPFLFASAAPARAGLFFSALRLLPTEIARNETSPASRLKTLGYLDAVLAARAATAAGFDEALFLNTKGRVACAGTGNVFVVLGDVLVTPPAEEGVLPGIVRGEILSTIAPGLGLSVEERPLRLAELERAEALFVTNSLRLIAPVAAIGATAYDSAEHATVRRLWAGLREAVAASCGVEAHALNP</sequence>
<dbReference type="InterPro" id="IPR043131">
    <property type="entry name" value="BCAT-like_N"/>
</dbReference>
<evidence type="ECO:0000256" key="2">
    <source>
        <dbReference type="ARBA" id="ARBA00003109"/>
    </source>
</evidence>
<dbReference type="GO" id="GO:0004084">
    <property type="term" value="F:branched-chain-amino-acid transaminase activity"/>
    <property type="evidence" value="ECO:0007669"/>
    <property type="project" value="UniProtKB-EC"/>
</dbReference>
<comment type="pathway">
    <text evidence="5">Amino-acid biosynthesis; L-leucine biosynthesis; L-leucine from 3-methyl-2-oxobutanoate: step 4/4.</text>
</comment>
<comment type="similarity">
    <text evidence="6">Belongs to the class-IV pyridoxal-phosphate-dependent aminotransferase family.</text>
</comment>
<evidence type="ECO:0000256" key="4">
    <source>
        <dbReference type="ARBA" id="ARBA00004931"/>
    </source>
</evidence>
<keyword evidence="10" id="KW-0100">Branched-chain amino acid biosynthesis</keyword>
<dbReference type="EMBL" id="JACHOP010000010">
    <property type="protein sequence ID" value="MBB5757980.1"/>
    <property type="molecule type" value="Genomic_DNA"/>
</dbReference>
<evidence type="ECO:0000256" key="11">
    <source>
        <dbReference type="ARBA" id="ARBA00048212"/>
    </source>
</evidence>
<comment type="cofactor">
    <cofactor evidence="1">
        <name>pyridoxal 5'-phosphate</name>
        <dbReference type="ChEBI" id="CHEBI:597326"/>
    </cofactor>
</comment>
<evidence type="ECO:0000256" key="9">
    <source>
        <dbReference type="ARBA" id="ARBA00022898"/>
    </source>
</evidence>
<comment type="pathway">
    <text evidence="4">Amino-acid biosynthesis; L-valine biosynthesis; L-valine from pyruvate: step 4/4.</text>
</comment>
<dbReference type="Gene3D" id="3.30.470.10">
    <property type="match status" value="1"/>
</dbReference>
<dbReference type="InterPro" id="IPR043132">
    <property type="entry name" value="BCAT-like_C"/>
</dbReference>
<keyword evidence="14" id="KW-0032">Aminotransferase</keyword>
<accession>A0A840ZKZ7</accession>
<evidence type="ECO:0000313" key="14">
    <source>
        <dbReference type="EMBL" id="MBB5757980.1"/>
    </source>
</evidence>